<dbReference type="InterPro" id="IPR012337">
    <property type="entry name" value="RNaseH-like_sf"/>
</dbReference>
<dbReference type="PANTHER" id="PTHR46564:SF1">
    <property type="entry name" value="TRANSPOSASE"/>
    <property type="match status" value="1"/>
</dbReference>
<dbReference type="Gene3D" id="3.30.420.10">
    <property type="entry name" value="Ribonuclease H-like superfamily/Ribonuclease H"/>
    <property type="match status" value="1"/>
</dbReference>
<dbReference type="InterPro" id="IPR036397">
    <property type="entry name" value="RNaseH_sf"/>
</dbReference>
<evidence type="ECO:0000313" key="1">
    <source>
        <dbReference type="EMBL" id="BDI29375.1"/>
    </source>
</evidence>
<sequence>MEVQERTQRALLRMHRLEEQGRCQVFYGDESGFCLQPPVPYMWQKKGETVCIPSHGHSKRLNAVSFLSKDNQIHTFLGYEAITAHHMIESFDKIASQITVPTVIVLDNASIHRAKIVREKRAQWKKQGLRLFFLPPYCPHLNKVETLWRMVKYRWLAPRDYASFETLCKSVENILRKIGQEYRISFA</sequence>
<protein>
    <submittedName>
        <fullName evidence="1">Uncharacterized protein</fullName>
    </submittedName>
</protein>
<evidence type="ECO:0000313" key="2">
    <source>
        <dbReference type="Proteomes" id="UP000287394"/>
    </source>
</evidence>
<name>A0A402D768_9BACT</name>
<dbReference type="InterPro" id="IPR038717">
    <property type="entry name" value="Tc1-like_DDE_dom"/>
</dbReference>
<dbReference type="KEGG" id="ccot:CCAX7_14260"/>
<dbReference type="InterPro" id="IPR047655">
    <property type="entry name" value="Transpos_IS630-like"/>
</dbReference>
<dbReference type="AlphaFoldDB" id="A0A402D768"/>
<dbReference type="PANTHER" id="PTHR46564">
    <property type="entry name" value="TRANSPOSASE"/>
    <property type="match status" value="1"/>
</dbReference>
<organism evidence="1 2">
    <name type="scientific">Capsulimonas corticalis</name>
    <dbReference type="NCBI Taxonomy" id="2219043"/>
    <lineage>
        <taxon>Bacteria</taxon>
        <taxon>Bacillati</taxon>
        <taxon>Armatimonadota</taxon>
        <taxon>Armatimonadia</taxon>
        <taxon>Capsulimonadales</taxon>
        <taxon>Capsulimonadaceae</taxon>
        <taxon>Capsulimonas</taxon>
    </lineage>
</organism>
<dbReference type="NCBIfam" id="NF033545">
    <property type="entry name" value="transpos_IS630"/>
    <property type="match status" value="1"/>
</dbReference>
<reference evidence="1 2" key="1">
    <citation type="journal article" date="2019" name="Int. J. Syst. Evol. Microbiol.">
        <title>Capsulimonas corticalis gen. nov., sp. nov., an aerobic capsulated bacterium, of a novel bacterial order, Capsulimonadales ord. nov., of the class Armatimonadia of the phylum Armatimonadetes.</title>
        <authorList>
            <person name="Li J."/>
            <person name="Kudo C."/>
            <person name="Tonouchi A."/>
        </authorList>
    </citation>
    <scope>NUCLEOTIDE SEQUENCE [LARGE SCALE GENOMIC DNA]</scope>
    <source>
        <strain evidence="1 2">AX-7</strain>
    </source>
</reference>
<proteinExistence type="predicted"/>
<dbReference type="Pfam" id="PF13358">
    <property type="entry name" value="DDE_3"/>
    <property type="match status" value="1"/>
</dbReference>
<dbReference type="GO" id="GO:0003676">
    <property type="term" value="F:nucleic acid binding"/>
    <property type="evidence" value="ECO:0007669"/>
    <property type="project" value="InterPro"/>
</dbReference>
<accession>A0A402D768</accession>
<dbReference type="SUPFAM" id="SSF53098">
    <property type="entry name" value="Ribonuclease H-like"/>
    <property type="match status" value="1"/>
</dbReference>
<gene>
    <name evidence="1" type="ORF">CCAX7_14260</name>
</gene>
<dbReference type="EMBL" id="AP025739">
    <property type="protein sequence ID" value="BDI29375.1"/>
    <property type="molecule type" value="Genomic_DNA"/>
</dbReference>
<keyword evidence="2" id="KW-1185">Reference proteome</keyword>
<dbReference type="Proteomes" id="UP000287394">
    <property type="component" value="Chromosome"/>
</dbReference>